<feature type="binding site" evidence="4">
    <location>
        <begin position="627"/>
        <end position="634"/>
    </location>
    <ligand>
        <name>ATP</name>
        <dbReference type="ChEBI" id="CHEBI:30616"/>
    </ligand>
</feature>
<keyword evidence="1" id="KW-0597">Phosphoprotein</keyword>
<keyword evidence="10" id="KW-1185">Reference proteome</keyword>
<feature type="domain" description="FHA" evidence="7">
    <location>
        <begin position="103"/>
        <end position="152"/>
    </location>
</feature>
<dbReference type="InterPro" id="IPR008984">
    <property type="entry name" value="SMAD_FHA_dom_sf"/>
</dbReference>
<dbReference type="SMART" id="SM00240">
    <property type="entry name" value="FHA"/>
    <property type="match status" value="1"/>
</dbReference>
<evidence type="ECO:0000259" key="7">
    <source>
        <dbReference type="PROSITE" id="PS50006"/>
    </source>
</evidence>
<dbReference type="InterPro" id="IPR032030">
    <property type="entry name" value="YscD_cytoplasmic_dom"/>
</dbReference>
<dbReference type="SUPFAM" id="SSF52540">
    <property type="entry name" value="P-loop containing nucleoside triphosphate hydrolases"/>
    <property type="match status" value="3"/>
</dbReference>
<dbReference type="PANTHER" id="PTHR22683:SF1">
    <property type="entry name" value="TYPE VII SECRETION SYSTEM PROTEIN ESSC"/>
    <property type="match status" value="1"/>
</dbReference>
<dbReference type="InterPro" id="IPR003593">
    <property type="entry name" value="AAA+_ATPase"/>
</dbReference>
<dbReference type="InterPro" id="IPR050206">
    <property type="entry name" value="FtsK/SpoIIIE/SftA"/>
</dbReference>
<keyword evidence="6" id="KW-0812">Transmembrane</keyword>
<dbReference type="PROSITE" id="PS50901">
    <property type="entry name" value="FTSK"/>
    <property type="match status" value="2"/>
</dbReference>
<evidence type="ECO:0000256" key="3">
    <source>
        <dbReference type="ARBA" id="ARBA00022840"/>
    </source>
</evidence>
<evidence type="ECO:0000256" key="6">
    <source>
        <dbReference type="SAM" id="Phobius"/>
    </source>
</evidence>
<evidence type="ECO:0000313" key="10">
    <source>
        <dbReference type="Proteomes" id="UP000592181"/>
    </source>
</evidence>
<keyword evidence="2 4" id="KW-0547">Nucleotide-binding</keyword>
<evidence type="ECO:0000256" key="5">
    <source>
        <dbReference type="SAM" id="MobiDB-lite"/>
    </source>
</evidence>
<dbReference type="Proteomes" id="UP000592181">
    <property type="component" value="Unassembled WGS sequence"/>
</dbReference>
<dbReference type="InterPro" id="IPR027417">
    <property type="entry name" value="P-loop_NTPase"/>
</dbReference>
<dbReference type="PANTHER" id="PTHR22683">
    <property type="entry name" value="SPORULATION PROTEIN RELATED"/>
    <property type="match status" value="1"/>
</dbReference>
<organism evidence="9 10">
    <name type="scientific">Janibacter alkaliphilus</name>
    <dbReference type="NCBI Taxonomy" id="1069963"/>
    <lineage>
        <taxon>Bacteria</taxon>
        <taxon>Bacillati</taxon>
        <taxon>Actinomycetota</taxon>
        <taxon>Actinomycetes</taxon>
        <taxon>Micrococcales</taxon>
        <taxon>Intrasporangiaceae</taxon>
        <taxon>Janibacter</taxon>
    </lineage>
</organism>
<dbReference type="SMART" id="SM00382">
    <property type="entry name" value="AAA"/>
    <property type="match status" value="3"/>
</dbReference>
<dbReference type="Pfam" id="PF01580">
    <property type="entry name" value="FtsK_SpoIIIE"/>
    <property type="match status" value="2"/>
</dbReference>
<sequence length="1383" mass="144987">MILRLTVLARPDAPARTVEARASPGHTVADLADALGAGTARLRVGGERLDPSNPVGDPPLLDGAVLVLDGGPPRASLPTAPLALAVVAGPGSGRCLPLTPGQHRVGRSPVCDLALGDDGVSRTHAEVLVDRDGVRVHELGATNSSRIAGARLTGSTTLKVGQEWRLGSSTLVLLPTPRRLVRRRPTGEGTLLVSPRPVVLDDDEEVHVEYPARPSPPRRRRLPWVMLAAPLPFALLLAAFFGPRMLLFGLLSPVMLLGSVVGDRSTSRREHHDDLATWSAETERATSRLRSALALERSARLVRHPDPVTVLAAAAGENDRLWERRLASTAELPVRLGLGEVASTVVVQDGSAGRRLRPPLVHAPVTLDLAAARVTGVTGPDRAGLARAALGQLLTLHSPHELQVTLVGAPGCWWTPFAQVPHVRSRVDVPASARSARHAEAEPVLAALARLVSEAAERRDDAANLPIHLLVVDEPARLRSSAALQHVLADGGSHGVLVLLTADAPSDLPHETRALVRTDDGSGRLTGSEVATTRTWPPDTVTHGWAERVGAALVPLRDATPAPGRADLPASARLLDLLDLDPLDPAQVRRRWAASRPGSLAVPIGIGHDGPAVLDLVTDGPHALLAGTTGSGKSELLQSWVASLAVHRSPEQVSLVLVDYKGGAAFAACADLPHTVGVLTDLEPHQAQRALTSLDAELLRRERLLAAAGAPDLERYTGATALPRLLIVIDEFRMLAEHQPDVLARLIRIAAVGRSLGVHLVLATQRPGGIVGPDIRANVNLRLSLRVRDKVDSDDVLGSGEAAAIPDDLPGRLLVGQGSGPPVAVQTARIGGRAETGDRPPLVVRDVGRPWPEPPAAAVVGPSDLDRLVPTLRAAAREAGLPEPHRPWVPPLPERLEAGALPEDVGAVFALLDVPEEQTRRPLAWTPGSGHWMVVGAPGSGRTTALRGIVAATSRLGDQAPQVHLVGDGSAALQGLADLPQVGSVIDVADRPTLRRLLTRLRAEVAQRQERLRAAGHADLASWPVDDPARPPHLLLGIDGWARIVARGDPGDLEDLGQEIEALVRDGGGAGLRLVVTGGRELLSGRITSLISTRLALHLPDRGDAALAGIPAGVLPERPVPGRGVALPGGHAAQVGIVDDLSAAEGVAEAPWVVAPLPTLVRPADVGRAGEPGRHEGLKRPDDDGCPEDGAGLVLGVGGPLAEPLAWSPADDSRRFLVAGPSRSGRSTAACRLASALAGLGHPTVLVAAGAVPDGPYRHLTAEDHETLLSLRQAHPDLAVVVDDADRLEGIDIEGVLREITRRVDRDHGVVVATSSTMSASSQLRGLVADVGRGRCGVLLQPAERRDGDALGVRVPPLDRVPGRGYLVRGGRAEEIQLVQADA</sequence>
<feature type="binding site" evidence="4">
    <location>
        <begin position="936"/>
        <end position="943"/>
    </location>
    <ligand>
        <name>ATP</name>
        <dbReference type="ChEBI" id="CHEBI:30616"/>
    </ligand>
</feature>
<evidence type="ECO:0000259" key="8">
    <source>
        <dbReference type="PROSITE" id="PS50901"/>
    </source>
</evidence>
<dbReference type="GO" id="GO:0003677">
    <property type="term" value="F:DNA binding"/>
    <property type="evidence" value="ECO:0007669"/>
    <property type="project" value="InterPro"/>
</dbReference>
<accession>A0A852X4X4</accession>
<dbReference type="GO" id="GO:0005524">
    <property type="term" value="F:ATP binding"/>
    <property type="evidence" value="ECO:0007669"/>
    <property type="project" value="UniProtKB-UniRule"/>
</dbReference>
<proteinExistence type="predicted"/>
<comment type="caution">
    <text evidence="9">The sequence shown here is derived from an EMBL/GenBank/DDBJ whole genome shotgun (WGS) entry which is preliminary data.</text>
</comment>
<dbReference type="InterPro" id="IPR000253">
    <property type="entry name" value="FHA_dom"/>
</dbReference>
<dbReference type="Gene3D" id="2.60.200.20">
    <property type="match status" value="1"/>
</dbReference>
<reference evidence="9 10" key="1">
    <citation type="submission" date="2020-07" db="EMBL/GenBank/DDBJ databases">
        <title>Sequencing the genomes of 1000 actinobacteria strains.</title>
        <authorList>
            <person name="Klenk H.-P."/>
        </authorList>
    </citation>
    <scope>NUCLEOTIDE SEQUENCE [LARGE SCALE GENOMIC DNA]</scope>
    <source>
        <strain evidence="9 10">DSM 24723</strain>
    </source>
</reference>
<feature type="region of interest" description="Disordered" evidence="5">
    <location>
        <begin position="1165"/>
        <end position="1186"/>
    </location>
</feature>
<keyword evidence="3 4" id="KW-0067">ATP-binding</keyword>
<dbReference type="InterPro" id="IPR002543">
    <property type="entry name" value="FtsK_dom"/>
</dbReference>
<keyword evidence="6" id="KW-1133">Transmembrane helix</keyword>
<evidence type="ECO:0000256" key="1">
    <source>
        <dbReference type="ARBA" id="ARBA00022553"/>
    </source>
</evidence>
<evidence type="ECO:0000256" key="2">
    <source>
        <dbReference type="ARBA" id="ARBA00022741"/>
    </source>
</evidence>
<feature type="compositionally biased region" description="Basic and acidic residues" evidence="5">
    <location>
        <begin position="1171"/>
        <end position="1183"/>
    </location>
</feature>
<feature type="transmembrane region" description="Helical" evidence="6">
    <location>
        <begin position="222"/>
        <end position="240"/>
    </location>
</feature>
<dbReference type="SUPFAM" id="SSF49879">
    <property type="entry name" value="SMAD/FHA domain"/>
    <property type="match status" value="1"/>
</dbReference>
<feature type="domain" description="FtsK" evidence="8">
    <location>
        <begin position="920"/>
        <end position="1106"/>
    </location>
</feature>
<dbReference type="Gene3D" id="3.40.50.300">
    <property type="entry name" value="P-loop containing nucleotide triphosphate hydrolases"/>
    <property type="match status" value="3"/>
</dbReference>
<dbReference type="Pfam" id="PF16697">
    <property type="entry name" value="Yop-YscD_cpl"/>
    <property type="match status" value="1"/>
</dbReference>
<dbReference type="EMBL" id="JACBZX010000001">
    <property type="protein sequence ID" value="NYG37497.1"/>
    <property type="molecule type" value="Genomic_DNA"/>
</dbReference>
<keyword evidence="6" id="KW-0472">Membrane</keyword>
<dbReference type="RefSeq" id="WP_179462856.1">
    <property type="nucleotide sequence ID" value="NZ_JACBZX010000001.1"/>
</dbReference>
<gene>
    <name evidence="9" type="ORF">BJY28_001966</name>
</gene>
<evidence type="ECO:0000313" key="9">
    <source>
        <dbReference type="EMBL" id="NYG37497.1"/>
    </source>
</evidence>
<dbReference type="CDD" id="cd00060">
    <property type="entry name" value="FHA"/>
    <property type="match status" value="1"/>
</dbReference>
<evidence type="ECO:0000256" key="4">
    <source>
        <dbReference type="PROSITE-ProRule" id="PRU00289"/>
    </source>
</evidence>
<feature type="domain" description="FtsK" evidence="8">
    <location>
        <begin position="609"/>
        <end position="794"/>
    </location>
</feature>
<dbReference type="PROSITE" id="PS50006">
    <property type="entry name" value="FHA_DOMAIN"/>
    <property type="match status" value="1"/>
</dbReference>
<name>A0A852X4X4_9MICO</name>
<protein>
    <submittedName>
        <fullName evidence="9">S-DNA-T family DNA segregation ATPase FtsK/SpoIIIE</fullName>
    </submittedName>
</protein>